<sequence length="521" mass="59669">MLIKIINFVIIQWMFGYCQPYKLLVVFPIPGKSHSILGHAFVKHLLNAGHEVTYITPIPIKDVEPRLRQINVESNYNRFPSDDVLDIQKLIDKEVDLKDMPTVFTLMYDVANATILHEDVQKLLHSASEEFDAVIAEWMYSELYSGFAAVFNCPLIWFLSVSPHNMALSLIDKEPNPAYTADHIMSNSIPPFTFWERVGELWILFRWKFYRWSVNDRDSKSFDEAFKSAVMERSRILLPLDELKYNGSLMFGNSHVSLGDAVVIPRNFIEIGGYHINSTVKPLPNDLKIIMDRATQGVIFFSMGSMLKSSKMPEQIKSGILQMFGQLKQTVIWKFEEELPNLPKNVYILSWAPQQSILAHPNCVLFITHGGLLSTTEALHFGVPIIGIPMFADQFTNVNRAVAKGFAKRVDLNYGTPENLKMAIDEIFSTPKYRERVKELSFIYNDRALSPGSEIIRWVHHVIKTKGSPHLRSPALLVPLYQKLYLDLIFLIIISVLILIVVIKIFVNKRHIVVDISKKFS</sequence>
<comment type="similarity">
    <text evidence="1 4">Belongs to the UDP-glycosyltransferase family.</text>
</comment>
<keyword evidence="3 4" id="KW-0808">Transferase</keyword>
<evidence type="ECO:0000256" key="5">
    <source>
        <dbReference type="RuleBase" id="RU362059"/>
    </source>
</evidence>
<evidence type="ECO:0000313" key="6">
    <source>
        <dbReference type="EMBL" id="CAK1594074.1"/>
    </source>
</evidence>
<comment type="catalytic activity">
    <reaction evidence="5">
        <text>glucuronate acceptor + UDP-alpha-D-glucuronate = acceptor beta-D-glucuronoside + UDP + H(+)</text>
        <dbReference type="Rhea" id="RHEA:21032"/>
        <dbReference type="ChEBI" id="CHEBI:15378"/>
        <dbReference type="ChEBI" id="CHEBI:58052"/>
        <dbReference type="ChEBI" id="CHEBI:58223"/>
        <dbReference type="ChEBI" id="CHEBI:132367"/>
        <dbReference type="ChEBI" id="CHEBI:132368"/>
        <dbReference type="EC" id="2.4.1.17"/>
    </reaction>
</comment>
<dbReference type="InterPro" id="IPR002213">
    <property type="entry name" value="UDP_glucos_trans"/>
</dbReference>
<comment type="subcellular location">
    <subcellularLocation>
        <location evidence="5">Membrane</location>
        <topology evidence="5">Single-pass membrane protein</topology>
    </subcellularLocation>
</comment>
<organism evidence="6 7">
    <name type="scientific">Parnassius mnemosyne</name>
    <name type="common">clouded apollo</name>
    <dbReference type="NCBI Taxonomy" id="213953"/>
    <lineage>
        <taxon>Eukaryota</taxon>
        <taxon>Metazoa</taxon>
        <taxon>Ecdysozoa</taxon>
        <taxon>Arthropoda</taxon>
        <taxon>Hexapoda</taxon>
        <taxon>Insecta</taxon>
        <taxon>Pterygota</taxon>
        <taxon>Neoptera</taxon>
        <taxon>Endopterygota</taxon>
        <taxon>Lepidoptera</taxon>
        <taxon>Glossata</taxon>
        <taxon>Ditrysia</taxon>
        <taxon>Papilionoidea</taxon>
        <taxon>Papilionidae</taxon>
        <taxon>Parnassiinae</taxon>
        <taxon>Parnassini</taxon>
        <taxon>Parnassius</taxon>
        <taxon>Driopa</taxon>
    </lineage>
</organism>
<proteinExistence type="inferred from homology"/>
<dbReference type="Proteomes" id="UP001314205">
    <property type="component" value="Unassembled WGS sequence"/>
</dbReference>
<keyword evidence="2 4" id="KW-0328">Glycosyltransferase</keyword>
<dbReference type="SUPFAM" id="SSF53756">
    <property type="entry name" value="UDP-Glycosyltransferase/glycogen phosphorylase"/>
    <property type="match status" value="1"/>
</dbReference>
<dbReference type="EC" id="2.4.1.17" evidence="5"/>
<dbReference type="CDD" id="cd03784">
    <property type="entry name" value="GT1_Gtf-like"/>
    <property type="match status" value="1"/>
</dbReference>
<accession>A0AAV1LG95</accession>
<dbReference type="PROSITE" id="PS00375">
    <property type="entry name" value="UDPGT"/>
    <property type="match status" value="1"/>
</dbReference>
<keyword evidence="5" id="KW-0812">Transmembrane</keyword>
<comment type="caution">
    <text evidence="6">The sequence shown here is derived from an EMBL/GenBank/DDBJ whole genome shotgun (WGS) entry which is preliminary data.</text>
</comment>
<dbReference type="PANTHER" id="PTHR48043:SF159">
    <property type="entry name" value="EG:EG0003.4 PROTEIN-RELATED"/>
    <property type="match status" value="1"/>
</dbReference>
<dbReference type="EMBL" id="CAVLGL010000089">
    <property type="protein sequence ID" value="CAK1594074.1"/>
    <property type="molecule type" value="Genomic_DNA"/>
</dbReference>
<evidence type="ECO:0000256" key="2">
    <source>
        <dbReference type="ARBA" id="ARBA00022676"/>
    </source>
</evidence>
<evidence type="ECO:0000256" key="3">
    <source>
        <dbReference type="ARBA" id="ARBA00022679"/>
    </source>
</evidence>
<dbReference type="Gene3D" id="3.40.50.2000">
    <property type="entry name" value="Glycogen Phosphorylase B"/>
    <property type="match status" value="2"/>
</dbReference>
<feature type="transmembrane region" description="Helical" evidence="5">
    <location>
        <begin position="484"/>
        <end position="507"/>
    </location>
</feature>
<evidence type="ECO:0000313" key="7">
    <source>
        <dbReference type="Proteomes" id="UP001314205"/>
    </source>
</evidence>
<keyword evidence="5" id="KW-0472">Membrane</keyword>
<keyword evidence="7" id="KW-1185">Reference proteome</keyword>
<name>A0AAV1LG95_9NEOP</name>
<protein>
    <recommendedName>
        <fullName evidence="5">UDP-glucuronosyltransferase</fullName>
        <ecNumber evidence="5">2.4.1.17</ecNumber>
    </recommendedName>
</protein>
<dbReference type="GO" id="GO:0015020">
    <property type="term" value="F:glucuronosyltransferase activity"/>
    <property type="evidence" value="ECO:0007669"/>
    <property type="project" value="UniProtKB-EC"/>
</dbReference>
<reference evidence="6 7" key="1">
    <citation type="submission" date="2023-11" db="EMBL/GenBank/DDBJ databases">
        <authorList>
            <person name="Hedman E."/>
            <person name="Englund M."/>
            <person name="Stromberg M."/>
            <person name="Nyberg Akerstrom W."/>
            <person name="Nylinder S."/>
            <person name="Jareborg N."/>
            <person name="Kallberg Y."/>
            <person name="Kronander E."/>
        </authorList>
    </citation>
    <scope>NUCLEOTIDE SEQUENCE [LARGE SCALE GENOMIC DNA]</scope>
</reference>
<dbReference type="PANTHER" id="PTHR48043">
    <property type="entry name" value="EG:EG0003.4 PROTEIN-RELATED"/>
    <property type="match status" value="1"/>
</dbReference>
<dbReference type="InterPro" id="IPR035595">
    <property type="entry name" value="UDP_glycos_trans_CS"/>
</dbReference>
<dbReference type="FunFam" id="3.40.50.2000:FF:000050">
    <property type="entry name" value="UDP-glucuronosyltransferase"/>
    <property type="match status" value="1"/>
</dbReference>
<dbReference type="InterPro" id="IPR050271">
    <property type="entry name" value="UDP-glycosyltransferase"/>
</dbReference>
<dbReference type="GO" id="GO:0016020">
    <property type="term" value="C:membrane"/>
    <property type="evidence" value="ECO:0007669"/>
    <property type="project" value="UniProtKB-SubCell"/>
</dbReference>
<gene>
    <name evidence="6" type="ORF">PARMNEM_LOCUS13766</name>
</gene>
<evidence type="ECO:0000256" key="4">
    <source>
        <dbReference type="RuleBase" id="RU003718"/>
    </source>
</evidence>
<dbReference type="Pfam" id="PF00201">
    <property type="entry name" value="UDPGT"/>
    <property type="match status" value="1"/>
</dbReference>
<keyword evidence="5" id="KW-1133">Transmembrane helix</keyword>
<evidence type="ECO:0000256" key="1">
    <source>
        <dbReference type="ARBA" id="ARBA00009995"/>
    </source>
</evidence>
<dbReference type="AlphaFoldDB" id="A0AAV1LG95"/>